<gene>
    <name evidence="2" type="primary">sdpI_1</name>
    <name evidence="2" type="ORF">DEVEQU_03293</name>
</gene>
<sequence>MADRPILNLFNRVLFAVLVAITIAGFFLVPLDRDLPVHWDISGVPDAFAPAAFTLLMPFALVVFIVAGMAILRPAGLRQDFEAGRHVIHATISLMLVLAMVIAGSTIAVGLGQIVDMPRLIAFVVGAMALVIGNYTPKMQQNWVAGIRLPWTLRDPHNWRVTHRWGGRLMMIAGGVITVAAIINPPSEVLFMIIMISLMLASATAVVISYALARR</sequence>
<feature type="transmembrane region" description="Helical" evidence="1">
    <location>
        <begin position="189"/>
        <end position="213"/>
    </location>
</feature>
<name>A0A3S4CUH5_9HYPH</name>
<feature type="transmembrane region" description="Helical" evidence="1">
    <location>
        <begin position="12"/>
        <end position="31"/>
    </location>
</feature>
<dbReference type="RefSeq" id="WP_126151643.1">
    <property type="nucleotide sequence ID" value="NZ_JBHTMH010000001.1"/>
</dbReference>
<accession>A0A3S4CUH5</accession>
<dbReference type="Pfam" id="PF13630">
    <property type="entry name" value="SdpI"/>
    <property type="match status" value="1"/>
</dbReference>
<feature type="transmembrane region" description="Helical" evidence="1">
    <location>
        <begin position="51"/>
        <end position="72"/>
    </location>
</feature>
<keyword evidence="1" id="KW-1133">Transmembrane helix</keyword>
<feature type="transmembrane region" description="Helical" evidence="1">
    <location>
        <begin position="165"/>
        <end position="183"/>
    </location>
</feature>
<dbReference type="GO" id="GO:0009636">
    <property type="term" value="P:response to toxic substance"/>
    <property type="evidence" value="ECO:0007669"/>
    <property type="project" value="TreeGrafter"/>
</dbReference>
<dbReference type="OrthoDB" id="9808690at2"/>
<organism evidence="2 3">
    <name type="scientific">Devosia equisanguinis</name>
    <dbReference type="NCBI Taxonomy" id="2490941"/>
    <lineage>
        <taxon>Bacteria</taxon>
        <taxon>Pseudomonadati</taxon>
        <taxon>Pseudomonadota</taxon>
        <taxon>Alphaproteobacteria</taxon>
        <taxon>Hyphomicrobiales</taxon>
        <taxon>Devosiaceae</taxon>
        <taxon>Devosia</taxon>
    </lineage>
</organism>
<evidence type="ECO:0000313" key="3">
    <source>
        <dbReference type="Proteomes" id="UP000268844"/>
    </source>
</evidence>
<keyword evidence="1" id="KW-0472">Membrane</keyword>
<evidence type="ECO:0000313" key="2">
    <source>
        <dbReference type="EMBL" id="VDS06140.1"/>
    </source>
</evidence>
<dbReference type="InterPro" id="IPR026272">
    <property type="entry name" value="SdpI"/>
</dbReference>
<dbReference type="PANTHER" id="PTHR37810:SF5">
    <property type="entry name" value="IMMUNITY PROTEIN SDPI"/>
    <property type="match status" value="1"/>
</dbReference>
<dbReference type="EMBL" id="UZWD01000038">
    <property type="protein sequence ID" value="VDS06140.1"/>
    <property type="molecule type" value="Genomic_DNA"/>
</dbReference>
<dbReference type="PIRSF" id="PIRSF038959">
    <property type="entry name" value="SdpI"/>
    <property type="match status" value="1"/>
</dbReference>
<keyword evidence="3" id="KW-1185">Reference proteome</keyword>
<feature type="transmembrane region" description="Helical" evidence="1">
    <location>
        <begin position="120"/>
        <end position="137"/>
    </location>
</feature>
<dbReference type="InterPro" id="IPR025962">
    <property type="entry name" value="SdpI/YhfL"/>
</dbReference>
<protein>
    <submittedName>
        <fullName evidence="2">Immunity protein SdpI</fullName>
    </submittedName>
</protein>
<proteinExistence type="predicted"/>
<feature type="transmembrane region" description="Helical" evidence="1">
    <location>
        <begin position="92"/>
        <end position="114"/>
    </location>
</feature>
<reference evidence="2 3" key="1">
    <citation type="submission" date="2018-12" db="EMBL/GenBank/DDBJ databases">
        <authorList>
            <person name="Criscuolo A."/>
        </authorList>
    </citation>
    <scope>NUCLEOTIDE SEQUENCE [LARGE SCALE GENOMIC DNA]</scope>
    <source>
        <strain evidence="2">ACIP1116281</strain>
    </source>
</reference>
<dbReference type="Proteomes" id="UP000268844">
    <property type="component" value="Unassembled WGS sequence"/>
</dbReference>
<dbReference type="PANTHER" id="PTHR37810">
    <property type="entry name" value="IMMUNITY PROTEIN SDPI"/>
    <property type="match status" value="1"/>
</dbReference>
<evidence type="ECO:0000256" key="1">
    <source>
        <dbReference type="SAM" id="Phobius"/>
    </source>
</evidence>
<keyword evidence="1" id="KW-0812">Transmembrane</keyword>
<dbReference type="AlphaFoldDB" id="A0A3S4CUH5"/>